<keyword evidence="2" id="KW-1185">Reference proteome</keyword>
<dbReference type="EMBL" id="VJZE01000480">
    <property type="protein sequence ID" value="MPY45617.1"/>
    <property type="molecule type" value="Genomic_DNA"/>
</dbReference>
<proteinExistence type="predicted"/>
<dbReference type="RefSeq" id="WP_152790603.1">
    <property type="nucleotide sequence ID" value="NZ_BAABEQ010000067.1"/>
</dbReference>
<dbReference type="AlphaFoldDB" id="A0A5N8WDZ6"/>
<dbReference type="Proteomes" id="UP000326979">
    <property type="component" value="Unassembled WGS sequence"/>
</dbReference>
<protein>
    <submittedName>
        <fullName evidence="1">Uncharacterized protein</fullName>
    </submittedName>
</protein>
<name>A0A5N8WDZ6_9ACTN</name>
<evidence type="ECO:0000313" key="1">
    <source>
        <dbReference type="EMBL" id="MPY45617.1"/>
    </source>
</evidence>
<comment type="caution">
    <text evidence="1">The sequence shown here is derived from an EMBL/GenBank/DDBJ whole genome shotgun (WGS) entry which is preliminary data.</text>
</comment>
<evidence type="ECO:0000313" key="2">
    <source>
        <dbReference type="Proteomes" id="UP000326979"/>
    </source>
</evidence>
<sequence length="182" mass="19604">MVRSSPDVIVPVGVPSPARDILAGGAPVVPASGGWRVRREAKSRLRRYKQIAQEYGNGCISPSALDEEGRALLGRACDALAQIWRLGLECGADGPSHDVLLGYDDISGQPVYRSRFEHEPWEIARTLLAACPATGDPANSDGMSPEEAVAAITAHVERLESEAADLREYLSEHPQELTAFTE</sequence>
<gene>
    <name evidence="1" type="ORF">FNH04_38665</name>
</gene>
<reference evidence="1 2" key="1">
    <citation type="submission" date="2019-07" db="EMBL/GenBank/DDBJ databases">
        <title>New species of Amycolatopsis and Streptomyces.</title>
        <authorList>
            <person name="Duangmal K."/>
            <person name="Teo W.F.A."/>
            <person name="Lipun K."/>
        </authorList>
    </citation>
    <scope>NUCLEOTIDE SEQUENCE [LARGE SCALE GENOMIC DNA]</scope>
    <source>
        <strain evidence="1 2">TISTR 2346</strain>
    </source>
</reference>
<organism evidence="1 2">
    <name type="scientific">Streptomyces phyllanthi</name>
    <dbReference type="NCBI Taxonomy" id="1803180"/>
    <lineage>
        <taxon>Bacteria</taxon>
        <taxon>Bacillati</taxon>
        <taxon>Actinomycetota</taxon>
        <taxon>Actinomycetes</taxon>
        <taxon>Kitasatosporales</taxon>
        <taxon>Streptomycetaceae</taxon>
        <taxon>Streptomyces</taxon>
    </lineage>
</organism>
<accession>A0A5N8WDZ6</accession>
<dbReference type="OrthoDB" id="9841843at2"/>